<dbReference type="SMART" id="SM00950">
    <property type="entry name" value="Piwi"/>
    <property type="match status" value="1"/>
</dbReference>
<dbReference type="VEuPathDB" id="MicrosporidiaDB:THOM_2705"/>
<feature type="domain" description="Piwi" evidence="3">
    <location>
        <begin position="451"/>
        <end position="749"/>
    </location>
</feature>
<dbReference type="InterPro" id="IPR014811">
    <property type="entry name" value="ArgoL1"/>
</dbReference>
<dbReference type="OMA" id="FSRMHID"/>
<dbReference type="Pfam" id="PF16486">
    <property type="entry name" value="ArgoN"/>
    <property type="match status" value="1"/>
</dbReference>
<evidence type="ECO:0000313" key="4">
    <source>
        <dbReference type="EMBL" id="ELQ74342.1"/>
    </source>
</evidence>
<dbReference type="FunCoup" id="L7JUB9">
    <property type="interactions" value="61"/>
</dbReference>
<dbReference type="InterPro" id="IPR032474">
    <property type="entry name" value="Argonaute_N"/>
</dbReference>
<dbReference type="HOGENOM" id="CLU_004544_4_3_1"/>
<evidence type="ECO:0000256" key="1">
    <source>
        <dbReference type="RuleBase" id="RU361178"/>
    </source>
</evidence>
<dbReference type="InterPro" id="IPR003165">
    <property type="entry name" value="Piwi"/>
</dbReference>
<dbReference type="InterPro" id="IPR012337">
    <property type="entry name" value="RNaseH-like_sf"/>
</dbReference>
<comment type="similarity">
    <text evidence="1">Belongs to the argonaute family.</text>
</comment>
<dbReference type="PROSITE" id="PS50822">
    <property type="entry name" value="PIWI"/>
    <property type="match status" value="1"/>
</dbReference>
<dbReference type="Pfam" id="PF08699">
    <property type="entry name" value="ArgoL1"/>
    <property type="match status" value="1"/>
</dbReference>
<dbReference type="SMART" id="SM00949">
    <property type="entry name" value="PAZ"/>
    <property type="match status" value="1"/>
</dbReference>
<dbReference type="InterPro" id="IPR032473">
    <property type="entry name" value="Argonaute_Mid_dom"/>
</dbReference>
<dbReference type="OrthoDB" id="10252740at2759"/>
<protein>
    <submittedName>
        <fullName evidence="4">Argonaute</fullName>
    </submittedName>
</protein>
<dbReference type="InterPro" id="IPR036397">
    <property type="entry name" value="RNaseH_sf"/>
</dbReference>
<dbReference type="SUPFAM" id="SSF101690">
    <property type="entry name" value="PAZ domain"/>
    <property type="match status" value="1"/>
</dbReference>
<proteinExistence type="inferred from homology"/>
<dbReference type="CDD" id="cd02846">
    <property type="entry name" value="PAZ_argonaute_like"/>
    <property type="match status" value="1"/>
</dbReference>
<dbReference type="Gene3D" id="3.40.50.2300">
    <property type="match status" value="1"/>
</dbReference>
<dbReference type="Pfam" id="PF02171">
    <property type="entry name" value="Piwi"/>
    <property type="match status" value="1"/>
</dbReference>
<dbReference type="GO" id="GO:0003723">
    <property type="term" value="F:RNA binding"/>
    <property type="evidence" value="ECO:0007669"/>
    <property type="project" value="InterPro"/>
</dbReference>
<dbReference type="Gene3D" id="3.30.420.10">
    <property type="entry name" value="Ribonuclease H-like superfamily/Ribonuclease H"/>
    <property type="match status" value="1"/>
</dbReference>
<dbReference type="AlphaFoldDB" id="L7JUB9"/>
<dbReference type="SUPFAM" id="SSF53098">
    <property type="entry name" value="Ribonuclease H-like"/>
    <property type="match status" value="1"/>
</dbReference>
<evidence type="ECO:0000259" key="3">
    <source>
        <dbReference type="PROSITE" id="PS50822"/>
    </source>
</evidence>
<dbReference type="STRING" id="72359.L7JUB9"/>
<evidence type="ECO:0000313" key="5">
    <source>
        <dbReference type="Proteomes" id="UP000011185"/>
    </source>
</evidence>
<dbReference type="Gene3D" id="2.170.260.10">
    <property type="entry name" value="paz domain"/>
    <property type="match status" value="1"/>
</dbReference>
<dbReference type="SMART" id="SM01163">
    <property type="entry name" value="DUF1785"/>
    <property type="match status" value="1"/>
</dbReference>
<dbReference type="Pfam" id="PF02170">
    <property type="entry name" value="PAZ"/>
    <property type="match status" value="1"/>
</dbReference>
<name>L7JUB9_TRAHO</name>
<reference evidence="4 5" key="1">
    <citation type="journal article" date="2012" name="PLoS Pathog.">
        <title>The genome of the obligate intracellular parasite Trachipleistophora hominis: new insights into microsporidian genome dynamics and reductive evolution.</title>
        <authorList>
            <person name="Heinz E."/>
            <person name="Williams T.A."/>
            <person name="Nakjang S."/>
            <person name="Noel C.J."/>
            <person name="Swan D.C."/>
            <person name="Goldberg A.V."/>
            <person name="Harris S.R."/>
            <person name="Weinmaier T."/>
            <person name="Markert S."/>
            <person name="Becher D."/>
            <person name="Bernhardt J."/>
            <person name="Dagan T."/>
            <person name="Hacker C."/>
            <person name="Lucocq J.M."/>
            <person name="Schweder T."/>
            <person name="Rattei T."/>
            <person name="Hall N."/>
            <person name="Hirt R.P."/>
            <person name="Embley T.M."/>
        </authorList>
    </citation>
    <scope>NUCLEOTIDE SEQUENCE [LARGE SCALE GENOMIC DNA]</scope>
</reference>
<organism evidence="4 5">
    <name type="scientific">Trachipleistophora hominis</name>
    <name type="common">Microsporidian parasite</name>
    <dbReference type="NCBI Taxonomy" id="72359"/>
    <lineage>
        <taxon>Eukaryota</taxon>
        <taxon>Fungi</taxon>
        <taxon>Fungi incertae sedis</taxon>
        <taxon>Microsporidia</taxon>
        <taxon>Pleistophoridae</taxon>
        <taxon>Trachipleistophora</taxon>
    </lineage>
</organism>
<dbReference type="EMBL" id="JH994045">
    <property type="protein sequence ID" value="ELQ74342.1"/>
    <property type="molecule type" value="Genomic_DNA"/>
</dbReference>
<dbReference type="PROSITE" id="PS50821">
    <property type="entry name" value="PAZ"/>
    <property type="match status" value="1"/>
</dbReference>
<dbReference type="InterPro" id="IPR003100">
    <property type="entry name" value="PAZ_dom"/>
</dbReference>
<dbReference type="Pfam" id="PF16487">
    <property type="entry name" value="ArgoMid"/>
    <property type="match status" value="1"/>
</dbReference>
<sequence length="767" mass="87213">MATNMQLMQRPKNIQPGNVPLTANLLELKVPSLTLHHYAVLIEPVIARRLNPIVVSAIIQRHAQQFDQISYGYDGNTILVTSKQLQGDIVDVEKVGSTDVTIKFEYKNAHTLDDPTGMQCLEIMLRSYQARTFFVDGRKCVSAGDRSHVTGGIELWNGVTQRVKFFNGRLFLNVDVAFTPFYESMMLTDVLVKMCQRRRDEHVDLRRVDAGKFRALGKFLKSVRLTTVHRKNNPKFKCVDVTDKGACDTLFGDDNVSVAEYFAKQYRPLQHPYLPCVVVKKKDGNIFFPIEVVKILEGQKYTKKLSDFQTADVIRLSARPAAERFNCLENRIRSMHVTSNDVLTNINVQVSDRFYECLGKRLSPPDVLFASGSVQPSRGSWNLRNQKVVRGVAVVRWAVLVLADESVSFVNRQIPNLVKICNDMGVRMANPLEVRKVTLENIEEHIKGKELVMVILQDKSSFVYQEVKRIADLNCSVVTQCVRKQNVEKFRDGSFCGNIALKINTKLGGVNFTVDIAQDELIVFGADVTHPGFGDLSCNSIAAVVSSLDKHFSRYHTSLRMQPKRQDIVEDLKNITVDHLKRFRTCTTKVPRKIIFFRDGIGDSLMQNVYFREIEAIREACATLHEGYKPKLTFVVVQKRHSVRFKGDGRDEIVKDKRRGPTCNPMPGTLIDSVGTEYNDFYMISHFALQGTPCPIKYHVLVDENNIPNFPLYIYNMCHVFTRATKSVSVVPPIYYAHLAAARAKCYVNGDRLDETEERLKDVLYYL</sequence>
<evidence type="ECO:0000259" key="2">
    <source>
        <dbReference type="PROSITE" id="PS50821"/>
    </source>
</evidence>
<gene>
    <name evidence="4" type="ORF">THOM_2705</name>
</gene>
<keyword evidence="5" id="KW-1185">Reference proteome</keyword>
<dbReference type="InterPro" id="IPR036085">
    <property type="entry name" value="PAZ_dom_sf"/>
</dbReference>
<feature type="domain" description="PAZ" evidence="2">
    <location>
        <begin position="186"/>
        <end position="297"/>
    </location>
</feature>
<dbReference type="PANTHER" id="PTHR22891">
    <property type="entry name" value="EUKARYOTIC TRANSLATION INITIATION FACTOR 2C"/>
    <property type="match status" value="1"/>
</dbReference>
<accession>L7JUB9</accession>
<dbReference type="Proteomes" id="UP000011185">
    <property type="component" value="Unassembled WGS sequence"/>
</dbReference>
<dbReference type="InParanoid" id="L7JUB9"/>